<dbReference type="EC" id="2.3.2.27" evidence="3"/>
<keyword evidence="5" id="KW-0812">Transmembrane</keyword>
<evidence type="ECO:0000256" key="9">
    <source>
        <dbReference type="ARBA" id="ARBA00022833"/>
    </source>
</evidence>
<evidence type="ECO:0000256" key="8">
    <source>
        <dbReference type="ARBA" id="ARBA00022786"/>
    </source>
</evidence>
<feature type="region of interest" description="Disordered" evidence="13">
    <location>
        <begin position="1"/>
        <end position="30"/>
    </location>
</feature>
<keyword evidence="11" id="KW-0472">Membrane</keyword>
<dbReference type="PANTHER" id="PTHR45977:SF4">
    <property type="entry name" value="RING-TYPE DOMAIN-CONTAINING PROTEIN"/>
    <property type="match status" value="1"/>
</dbReference>
<dbReference type="GO" id="GO:0006511">
    <property type="term" value="P:ubiquitin-dependent protein catabolic process"/>
    <property type="evidence" value="ECO:0007669"/>
    <property type="project" value="TreeGrafter"/>
</dbReference>
<dbReference type="SMART" id="SM00184">
    <property type="entry name" value="RING"/>
    <property type="match status" value="1"/>
</dbReference>
<feature type="compositionally biased region" description="Low complexity" evidence="13">
    <location>
        <begin position="141"/>
        <end position="168"/>
    </location>
</feature>
<dbReference type="GO" id="GO:0061630">
    <property type="term" value="F:ubiquitin protein ligase activity"/>
    <property type="evidence" value="ECO:0007669"/>
    <property type="project" value="UniProtKB-EC"/>
</dbReference>
<gene>
    <name evidence="15" type="ORF">ACAT0790_LOCUS26898</name>
</gene>
<proteinExistence type="predicted"/>
<feature type="compositionally biased region" description="Acidic residues" evidence="13">
    <location>
        <begin position="237"/>
        <end position="250"/>
    </location>
</feature>
<comment type="subcellular location">
    <subcellularLocation>
        <location evidence="2">Membrane</location>
        <topology evidence="2">Multi-pass membrane protein</topology>
    </subcellularLocation>
</comment>
<evidence type="ECO:0000256" key="2">
    <source>
        <dbReference type="ARBA" id="ARBA00004141"/>
    </source>
</evidence>
<dbReference type="InterPro" id="IPR013083">
    <property type="entry name" value="Znf_RING/FYVE/PHD"/>
</dbReference>
<keyword evidence="8" id="KW-0833">Ubl conjugation pathway</keyword>
<dbReference type="GO" id="GO:0016567">
    <property type="term" value="P:protein ubiquitination"/>
    <property type="evidence" value="ECO:0007669"/>
    <property type="project" value="TreeGrafter"/>
</dbReference>
<evidence type="ECO:0000256" key="3">
    <source>
        <dbReference type="ARBA" id="ARBA00012483"/>
    </source>
</evidence>
<dbReference type="AlphaFoldDB" id="A0A7S1QJT0"/>
<name>A0A7S1QJT0_ALECA</name>
<organism evidence="15">
    <name type="scientific">Alexandrium catenella</name>
    <name type="common">Red tide dinoflagellate</name>
    <name type="synonym">Gonyaulax catenella</name>
    <dbReference type="NCBI Taxonomy" id="2925"/>
    <lineage>
        <taxon>Eukaryota</taxon>
        <taxon>Sar</taxon>
        <taxon>Alveolata</taxon>
        <taxon>Dinophyceae</taxon>
        <taxon>Gonyaulacales</taxon>
        <taxon>Pyrocystaceae</taxon>
        <taxon>Alexandrium</taxon>
    </lineage>
</organism>
<feature type="compositionally biased region" description="Acidic residues" evidence="13">
    <location>
        <begin position="201"/>
        <end position="211"/>
    </location>
</feature>
<evidence type="ECO:0000256" key="13">
    <source>
        <dbReference type="SAM" id="MobiDB-lite"/>
    </source>
</evidence>
<dbReference type="InterPro" id="IPR001841">
    <property type="entry name" value="Znf_RING"/>
</dbReference>
<evidence type="ECO:0000256" key="11">
    <source>
        <dbReference type="ARBA" id="ARBA00023136"/>
    </source>
</evidence>
<protein>
    <recommendedName>
        <fullName evidence="3">RING-type E3 ubiquitin transferase</fullName>
        <ecNumber evidence="3">2.3.2.27</ecNumber>
    </recommendedName>
</protein>
<dbReference type="Gene3D" id="3.30.40.10">
    <property type="entry name" value="Zinc/RING finger domain, C3HC4 (zinc finger)"/>
    <property type="match status" value="1"/>
</dbReference>
<keyword evidence="7 12" id="KW-0863">Zinc-finger</keyword>
<keyword evidence="9" id="KW-0862">Zinc</keyword>
<feature type="domain" description="RING-type" evidence="14">
    <location>
        <begin position="332"/>
        <end position="373"/>
    </location>
</feature>
<evidence type="ECO:0000256" key="5">
    <source>
        <dbReference type="ARBA" id="ARBA00022692"/>
    </source>
</evidence>
<dbReference type="SUPFAM" id="SSF57850">
    <property type="entry name" value="RING/U-box"/>
    <property type="match status" value="1"/>
</dbReference>
<comment type="catalytic activity">
    <reaction evidence="1">
        <text>S-ubiquitinyl-[E2 ubiquitin-conjugating enzyme]-L-cysteine + [acceptor protein]-L-lysine = [E2 ubiquitin-conjugating enzyme]-L-cysteine + N(6)-ubiquitinyl-[acceptor protein]-L-lysine.</text>
        <dbReference type="EC" id="2.3.2.27"/>
    </reaction>
</comment>
<feature type="compositionally biased region" description="Gly residues" evidence="13">
    <location>
        <begin position="214"/>
        <end position="227"/>
    </location>
</feature>
<dbReference type="Pfam" id="PF13639">
    <property type="entry name" value="zf-RING_2"/>
    <property type="match status" value="1"/>
</dbReference>
<evidence type="ECO:0000256" key="4">
    <source>
        <dbReference type="ARBA" id="ARBA00022679"/>
    </source>
</evidence>
<feature type="region of interest" description="Disordered" evidence="13">
    <location>
        <begin position="132"/>
        <end position="250"/>
    </location>
</feature>
<dbReference type="PROSITE" id="PS50089">
    <property type="entry name" value="ZF_RING_2"/>
    <property type="match status" value="1"/>
</dbReference>
<evidence type="ECO:0000256" key="12">
    <source>
        <dbReference type="PROSITE-ProRule" id="PRU00175"/>
    </source>
</evidence>
<feature type="region of interest" description="Disordered" evidence="13">
    <location>
        <begin position="267"/>
        <end position="294"/>
    </location>
</feature>
<evidence type="ECO:0000256" key="6">
    <source>
        <dbReference type="ARBA" id="ARBA00022723"/>
    </source>
</evidence>
<evidence type="ECO:0000256" key="10">
    <source>
        <dbReference type="ARBA" id="ARBA00022989"/>
    </source>
</evidence>
<keyword evidence="10" id="KW-1133">Transmembrane helix</keyword>
<keyword evidence="4" id="KW-0808">Transferase</keyword>
<dbReference type="GO" id="GO:0016020">
    <property type="term" value="C:membrane"/>
    <property type="evidence" value="ECO:0007669"/>
    <property type="project" value="UniProtKB-SubCell"/>
</dbReference>
<dbReference type="PANTHER" id="PTHR45977">
    <property type="entry name" value="TARGET OF ERK KINASE MPK-1"/>
    <property type="match status" value="1"/>
</dbReference>
<dbReference type="GO" id="GO:0008270">
    <property type="term" value="F:zinc ion binding"/>
    <property type="evidence" value="ECO:0007669"/>
    <property type="project" value="UniProtKB-KW"/>
</dbReference>
<keyword evidence="6" id="KW-0479">Metal-binding</keyword>
<evidence type="ECO:0000313" key="15">
    <source>
        <dbReference type="EMBL" id="CAD9140935.1"/>
    </source>
</evidence>
<reference evidence="15" key="1">
    <citation type="submission" date="2021-01" db="EMBL/GenBank/DDBJ databases">
        <authorList>
            <person name="Corre E."/>
            <person name="Pelletier E."/>
            <person name="Niang G."/>
            <person name="Scheremetjew M."/>
            <person name="Finn R."/>
            <person name="Kale V."/>
            <person name="Holt S."/>
            <person name="Cochrane G."/>
            <person name="Meng A."/>
            <person name="Brown T."/>
            <person name="Cohen L."/>
        </authorList>
    </citation>
    <scope>NUCLEOTIDE SEQUENCE</scope>
    <source>
        <strain evidence="15">OF101</strain>
    </source>
</reference>
<dbReference type="EMBL" id="HBGE01044631">
    <property type="protein sequence ID" value="CAD9140935.1"/>
    <property type="molecule type" value="Transcribed_RNA"/>
</dbReference>
<sequence length="381" mass="40424">MRRPRKSRHGQPPPPQALAEPPEGPLGSWAHGDVLAMPRFPDRDSFPTAKDLINRFLLQDGLSLRDLRIALFWLGFGLLEAPTPERPTMSLVPLCKDLDLYVDTAVELGYDPSASVHGRPAFQRTDAEQLEAAAGVGPEGTGPSSSSSGSHSSSSSSGPHGTAASSTAGPPPAGGGHMPRAKRMGGKRTFPPGEVSLCLPDMDDIAEEEDDGRGGFYASGPLTGGGASSRACAVQEVSEDGGEEEDLNDEESQLVTYKVKLFHAGGWSSSSGSEGHRTPPTPRPPASSSAAAAAGGEALAGGLDADHVGQFTVSFVSDLELHEELAETSCLCTFCLDDMKIGEELCRLPCMHTFHRRCVYAWLQRDRRCMLCRLDVTRPCG</sequence>
<evidence type="ECO:0000256" key="1">
    <source>
        <dbReference type="ARBA" id="ARBA00000900"/>
    </source>
</evidence>
<evidence type="ECO:0000256" key="7">
    <source>
        <dbReference type="ARBA" id="ARBA00022771"/>
    </source>
</evidence>
<evidence type="ECO:0000259" key="14">
    <source>
        <dbReference type="PROSITE" id="PS50089"/>
    </source>
</evidence>
<accession>A0A7S1QJT0</accession>